<dbReference type="InterPro" id="IPR017946">
    <property type="entry name" value="PLC-like_Pdiesterase_TIM-brl"/>
</dbReference>
<sequence length="247" mass="27793">MSNDMSSNETLMVIAHRGAAGEAPENTLAAFALGLEQGCTGIELDVHLSKDGEIIVCHDTTLNRTTDRQGAIGNLTVEEIKQADAGSWFHERFAGERVPLLEEVFDLVPPEVQINVEIKAGNDGIAPALVELMKRKDRLNDVFVSSFDFDILERLKELEPEARIGLLYHIRMTHHDRMAGLLDYPVYSLHPHWSRMDKRSVSEAIERGLRVYPWTVNEEANMLNMIDCGVSGIITDYPGRLKRLLER</sequence>
<dbReference type="Gene3D" id="3.20.20.190">
    <property type="entry name" value="Phosphatidylinositol (PI) phosphodiesterase"/>
    <property type="match status" value="1"/>
</dbReference>
<name>A0ABV5VR62_9BACL</name>
<evidence type="ECO:0000259" key="1">
    <source>
        <dbReference type="PROSITE" id="PS51704"/>
    </source>
</evidence>
<proteinExistence type="predicted"/>
<organism evidence="2 3">
    <name type="scientific">Paenibacillus hodogayensis</name>
    <dbReference type="NCBI Taxonomy" id="279208"/>
    <lineage>
        <taxon>Bacteria</taxon>
        <taxon>Bacillati</taxon>
        <taxon>Bacillota</taxon>
        <taxon>Bacilli</taxon>
        <taxon>Bacillales</taxon>
        <taxon>Paenibacillaceae</taxon>
        <taxon>Paenibacillus</taxon>
    </lineage>
</organism>
<evidence type="ECO:0000313" key="3">
    <source>
        <dbReference type="Proteomes" id="UP001589619"/>
    </source>
</evidence>
<comment type="caution">
    <text evidence="2">The sequence shown here is derived from an EMBL/GenBank/DDBJ whole genome shotgun (WGS) entry which is preliminary data.</text>
</comment>
<accession>A0ABV5VR62</accession>
<evidence type="ECO:0000313" key="2">
    <source>
        <dbReference type="EMBL" id="MFB9750727.1"/>
    </source>
</evidence>
<dbReference type="PROSITE" id="PS50007">
    <property type="entry name" value="PIPLC_X_DOMAIN"/>
    <property type="match status" value="1"/>
</dbReference>
<dbReference type="Pfam" id="PF03009">
    <property type="entry name" value="GDPD"/>
    <property type="match status" value="1"/>
</dbReference>
<dbReference type="EMBL" id="JBHMAG010000004">
    <property type="protein sequence ID" value="MFB9750727.1"/>
    <property type="molecule type" value="Genomic_DNA"/>
</dbReference>
<feature type="domain" description="GP-PDE" evidence="1">
    <location>
        <begin position="11"/>
        <end position="245"/>
    </location>
</feature>
<protein>
    <submittedName>
        <fullName evidence="2">Glycerophosphodiester phosphodiesterase</fullName>
    </submittedName>
</protein>
<dbReference type="RefSeq" id="WP_344904855.1">
    <property type="nucleotide sequence ID" value="NZ_BAAAYO010000002.1"/>
</dbReference>
<dbReference type="InterPro" id="IPR030395">
    <property type="entry name" value="GP_PDE_dom"/>
</dbReference>
<dbReference type="PANTHER" id="PTHR46211">
    <property type="entry name" value="GLYCEROPHOSPHORYL DIESTER PHOSPHODIESTERASE"/>
    <property type="match status" value="1"/>
</dbReference>
<dbReference type="Proteomes" id="UP001589619">
    <property type="component" value="Unassembled WGS sequence"/>
</dbReference>
<dbReference type="PROSITE" id="PS51704">
    <property type="entry name" value="GP_PDE"/>
    <property type="match status" value="1"/>
</dbReference>
<gene>
    <name evidence="2" type="ORF">ACFFNY_03995</name>
</gene>
<dbReference type="CDD" id="cd08563">
    <property type="entry name" value="GDPD_TtGDE_like"/>
    <property type="match status" value="1"/>
</dbReference>
<dbReference type="SUPFAM" id="SSF51695">
    <property type="entry name" value="PLC-like phosphodiesterases"/>
    <property type="match status" value="1"/>
</dbReference>
<dbReference type="PANTHER" id="PTHR46211:SF1">
    <property type="entry name" value="GLYCEROPHOSPHODIESTER PHOSPHODIESTERASE, CYTOPLASMIC"/>
    <property type="match status" value="1"/>
</dbReference>
<reference evidence="2 3" key="1">
    <citation type="submission" date="2024-09" db="EMBL/GenBank/DDBJ databases">
        <authorList>
            <person name="Sun Q."/>
            <person name="Mori K."/>
        </authorList>
    </citation>
    <scope>NUCLEOTIDE SEQUENCE [LARGE SCALE GENOMIC DNA]</scope>
    <source>
        <strain evidence="2 3">JCM 12520</strain>
    </source>
</reference>
<keyword evidence="3" id="KW-1185">Reference proteome</keyword>